<accession>A0A9D2AP26</accession>
<feature type="transmembrane region" description="Helical" evidence="7">
    <location>
        <begin position="236"/>
        <end position="262"/>
    </location>
</feature>
<evidence type="ECO:0000256" key="3">
    <source>
        <dbReference type="ARBA" id="ARBA00022475"/>
    </source>
</evidence>
<feature type="transmembrane region" description="Helical" evidence="7">
    <location>
        <begin position="168"/>
        <end position="188"/>
    </location>
</feature>
<feature type="transmembrane region" description="Helical" evidence="7">
    <location>
        <begin position="135"/>
        <end position="156"/>
    </location>
</feature>
<proteinExistence type="predicted"/>
<evidence type="ECO:0000313" key="9">
    <source>
        <dbReference type="Proteomes" id="UP000824246"/>
    </source>
</evidence>
<dbReference type="PIRSF" id="PIRSF006603">
    <property type="entry name" value="DinF"/>
    <property type="match status" value="1"/>
</dbReference>
<dbReference type="EMBL" id="DXFB01000008">
    <property type="protein sequence ID" value="HIX44648.1"/>
    <property type="molecule type" value="Genomic_DNA"/>
</dbReference>
<evidence type="ECO:0000313" key="8">
    <source>
        <dbReference type="EMBL" id="HIX44648.1"/>
    </source>
</evidence>
<dbReference type="PANTHER" id="PTHR43549:SF3">
    <property type="entry name" value="MULTIDRUG RESISTANCE PROTEIN YPNP-RELATED"/>
    <property type="match status" value="1"/>
</dbReference>
<dbReference type="GO" id="GO:0042910">
    <property type="term" value="F:xenobiotic transmembrane transporter activity"/>
    <property type="evidence" value="ECO:0007669"/>
    <property type="project" value="InterPro"/>
</dbReference>
<feature type="transmembrane region" description="Helical" evidence="7">
    <location>
        <begin position="194"/>
        <end position="215"/>
    </location>
</feature>
<feature type="transmembrane region" description="Helical" evidence="7">
    <location>
        <begin position="55"/>
        <end position="75"/>
    </location>
</feature>
<dbReference type="InterPro" id="IPR048279">
    <property type="entry name" value="MdtK-like"/>
</dbReference>
<dbReference type="Pfam" id="PF01554">
    <property type="entry name" value="MatE"/>
    <property type="match status" value="2"/>
</dbReference>
<sequence>MESRDLTQGSILGNITTFALPYMLSYFLQILYGLADLFVIGMYCDVESTTAVSNGAQVMHMLTVIIIGLAMGTTVRTAHAVGAGDFRTAARTIGNTVTLFLSIAIVLAIGLLLLTDNIIRWINTPIEAVEGTYNYLFICFLGIPFIVAYNIIASIFRGLGDSKMPMYFVAIACVVNILLDFVFIGRFGMGPAGAALATTLSQICAVAIAIAVIARRQSSIRITRSDLRPQRNVMRGILNIGMPVALQDGFIQIAFIAITIIANGRGLNDAAAVGIVEKFIGLLFIIPSAMLSTVSTISAQNIGAGKIERAQTTLRYATYITVLFGTVASVILQFIPENAIKLFTNDEQVIVLGGQYLKGYVWDCIFAGIHFSFSGFFTACGYSIISFCHNFISIVCARIPLSYILSAMYPTTLFPMGLASPAGSLVSVIICIGVYIWMVRHNKFAAPR</sequence>
<organism evidence="8 9">
    <name type="scientific">Candidatus Barnesiella excrementipullorum</name>
    <dbReference type="NCBI Taxonomy" id="2838479"/>
    <lineage>
        <taxon>Bacteria</taxon>
        <taxon>Pseudomonadati</taxon>
        <taxon>Bacteroidota</taxon>
        <taxon>Bacteroidia</taxon>
        <taxon>Bacteroidales</taxon>
        <taxon>Barnesiellaceae</taxon>
        <taxon>Barnesiella</taxon>
    </lineage>
</organism>
<comment type="subcellular location">
    <subcellularLocation>
        <location evidence="1">Cell membrane</location>
        <topology evidence="1">Multi-pass membrane protein</topology>
    </subcellularLocation>
</comment>
<feature type="transmembrane region" description="Helical" evidence="7">
    <location>
        <begin position="12"/>
        <end position="35"/>
    </location>
</feature>
<feature type="transmembrane region" description="Helical" evidence="7">
    <location>
        <begin position="316"/>
        <end position="335"/>
    </location>
</feature>
<evidence type="ECO:0000256" key="2">
    <source>
        <dbReference type="ARBA" id="ARBA00022448"/>
    </source>
</evidence>
<dbReference type="GO" id="GO:0015297">
    <property type="term" value="F:antiporter activity"/>
    <property type="evidence" value="ECO:0007669"/>
    <property type="project" value="InterPro"/>
</dbReference>
<reference evidence="8" key="1">
    <citation type="journal article" date="2021" name="PeerJ">
        <title>Extensive microbial diversity within the chicken gut microbiome revealed by metagenomics and culture.</title>
        <authorList>
            <person name="Gilroy R."/>
            <person name="Ravi A."/>
            <person name="Getino M."/>
            <person name="Pursley I."/>
            <person name="Horton D.L."/>
            <person name="Alikhan N.F."/>
            <person name="Baker D."/>
            <person name="Gharbi K."/>
            <person name="Hall N."/>
            <person name="Watson M."/>
            <person name="Adriaenssens E.M."/>
            <person name="Foster-Nyarko E."/>
            <person name="Jarju S."/>
            <person name="Secka A."/>
            <person name="Antonio M."/>
            <person name="Oren A."/>
            <person name="Chaudhuri R.R."/>
            <person name="La Ragione R."/>
            <person name="Hildebrand F."/>
            <person name="Pallen M.J."/>
        </authorList>
    </citation>
    <scope>NUCLEOTIDE SEQUENCE</scope>
    <source>
        <strain evidence="8">ChiHjej12B11-16260</strain>
    </source>
</reference>
<dbReference type="GO" id="GO:0005886">
    <property type="term" value="C:plasma membrane"/>
    <property type="evidence" value="ECO:0007669"/>
    <property type="project" value="UniProtKB-SubCell"/>
</dbReference>
<comment type="caution">
    <text evidence="8">The sequence shown here is derived from an EMBL/GenBank/DDBJ whole genome shotgun (WGS) entry which is preliminary data.</text>
</comment>
<protein>
    <submittedName>
        <fullName evidence="8">MATE family efflux transporter</fullName>
    </submittedName>
</protein>
<evidence type="ECO:0000256" key="1">
    <source>
        <dbReference type="ARBA" id="ARBA00004651"/>
    </source>
</evidence>
<feature type="transmembrane region" description="Helical" evidence="7">
    <location>
        <begin position="360"/>
        <end position="384"/>
    </location>
</feature>
<keyword evidence="6 7" id="KW-0472">Membrane</keyword>
<dbReference type="CDD" id="cd13138">
    <property type="entry name" value="MATE_yoeA_like"/>
    <property type="match status" value="1"/>
</dbReference>
<dbReference type="NCBIfam" id="TIGR00797">
    <property type="entry name" value="matE"/>
    <property type="match status" value="1"/>
</dbReference>
<evidence type="ECO:0000256" key="4">
    <source>
        <dbReference type="ARBA" id="ARBA00022692"/>
    </source>
</evidence>
<evidence type="ECO:0000256" key="6">
    <source>
        <dbReference type="ARBA" id="ARBA00023136"/>
    </source>
</evidence>
<reference evidence="8" key="2">
    <citation type="submission" date="2021-04" db="EMBL/GenBank/DDBJ databases">
        <authorList>
            <person name="Gilroy R."/>
        </authorList>
    </citation>
    <scope>NUCLEOTIDE SEQUENCE</scope>
    <source>
        <strain evidence="8">ChiHjej12B11-16260</strain>
    </source>
</reference>
<feature type="transmembrane region" description="Helical" evidence="7">
    <location>
        <begin position="418"/>
        <end position="438"/>
    </location>
</feature>
<keyword evidence="4 7" id="KW-0812">Transmembrane</keyword>
<dbReference type="PANTHER" id="PTHR43549">
    <property type="entry name" value="MULTIDRUG RESISTANCE PROTEIN YPNP-RELATED"/>
    <property type="match status" value="1"/>
</dbReference>
<keyword evidence="5 7" id="KW-1133">Transmembrane helix</keyword>
<dbReference type="InterPro" id="IPR002528">
    <property type="entry name" value="MATE_fam"/>
</dbReference>
<dbReference type="InterPro" id="IPR052031">
    <property type="entry name" value="Membrane_Transporter-Flippase"/>
</dbReference>
<dbReference type="AlphaFoldDB" id="A0A9D2AP26"/>
<dbReference type="Proteomes" id="UP000824246">
    <property type="component" value="Unassembled WGS sequence"/>
</dbReference>
<keyword evidence="3" id="KW-1003">Cell membrane</keyword>
<evidence type="ECO:0000256" key="5">
    <source>
        <dbReference type="ARBA" id="ARBA00022989"/>
    </source>
</evidence>
<evidence type="ECO:0000256" key="7">
    <source>
        <dbReference type="SAM" id="Phobius"/>
    </source>
</evidence>
<name>A0A9D2AP26_9BACT</name>
<feature type="transmembrane region" description="Helical" evidence="7">
    <location>
        <begin position="391"/>
        <end position="412"/>
    </location>
</feature>
<feature type="transmembrane region" description="Helical" evidence="7">
    <location>
        <begin position="96"/>
        <end position="115"/>
    </location>
</feature>
<keyword evidence="2" id="KW-0813">Transport</keyword>
<gene>
    <name evidence="8" type="ORF">H9982_00330</name>
</gene>